<reference evidence="1 2" key="1">
    <citation type="submission" date="2017-05" db="EMBL/GenBank/DDBJ databases">
        <authorList>
            <person name="Song R."/>
            <person name="Chenine A.L."/>
            <person name="Ruprecht R.M."/>
        </authorList>
    </citation>
    <scope>NUCLEOTIDE SEQUENCE [LARGE SCALE GENOMIC DNA]</scope>
    <source>
        <strain evidence="1 2">CECT 8489</strain>
    </source>
</reference>
<evidence type="ECO:0000313" key="1">
    <source>
        <dbReference type="EMBL" id="SMX22671.1"/>
    </source>
</evidence>
<keyword evidence="2" id="KW-1185">Reference proteome</keyword>
<protein>
    <submittedName>
        <fullName evidence="1">Uncharacterized protein</fullName>
    </submittedName>
</protein>
<sequence>MTGTPPEYYVRLRDNGAAVFHIDPENRNRRIEMTQIAVITKQGDVKPHGDHTLTAADLAAVAKWQAERAEIDANRQIDDILRTVDHLNLTANWVQQKASDTDLDTITDPLLMAMHDLRQMLVKKQAARLTKNDET</sequence>
<dbReference type="AlphaFoldDB" id="A0A238IX99"/>
<dbReference type="EMBL" id="FXXQ01000002">
    <property type="protein sequence ID" value="SMX22671.1"/>
    <property type="molecule type" value="Genomic_DNA"/>
</dbReference>
<evidence type="ECO:0000313" key="2">
    <source>
        <dbReference type="Proteomes" id="UP000201838"/>
    </source>
</evidence>
<organism evidence="1 2">
    <name type="scientific">Boseongicola aestuarii</name>
    <dbReference type="NCBI Taxonomy" id="1470561"/>
    <lineage>
        <taxon>Bacteria</taxon>
        <taxon>Pseudomonadati</taxon>
        <taxon>Pseudomonadota</taxon>
        <taxon>Alphaproteobacteria</taxon>
        <taxon>Rhodobacterales</taxon>
        <taxon>Paracoccaceae</taxon>
        <taxon>Boseongicola</taxon>
    </lineage>
</organism>
<dbReference type="Proteomes" id="UP000201838">
    <property type="component" value="Unassembled WGS sequence"/>
</dbReference>
<name>A0A238IX99_9RHOB</name>
<accession>A0A238IX99</accession>
<proteinExistence type="predicted"/>
<gene>
    <name evidence="1" type="ORF">BOA8489_00769</name>
</gene>
<dbReference type="RefSeq" id="WP_093972654.1">
    <property type="nucleotide sequence ID" value="NZ_FXXQ01000002.1"/>
</dbReference>
<dbReference type="OrthoDB" id="7849247at2"/>